<dbReference type="InterPro" id="IPR002909">
    <property type="entry name" value="IPT_dom"/>
</dbReference>
<dbReference type="InterPro" id="IPR026444">
    <property type="entry name" value="Secre_tail"/>
</dbReference>
<dbReference type="SUPFAM" id="SSF81296">
    <property type="entry name" value="E set domains"/>
    <property type="match status" value="1"/>
</dbReference>
<feature type="domain" description="IPT/TIG" evidence="7">
    <location>
        <begin position="196"/>
        <end position="280"/>
    </location>
</feature>
<dbReference type="RefSeq" id="WP_188606368.1">
    <property type="nucleotide sequence ID" value="NZ_BMIC01000004.1"/>
</dbReference>
<evidence type="ECO:0000256" key="3">
    <source>
        <dbReference type="ARBA" id="ARBA00022729"/>
    </source>
</evidence>
<dbReference type="Gene3D" id="2.60.40.10">
    <property type="entry name" value="Immunoglobulins"/>
    <property type="match status" value="1"/>
</dbReference>
<keyword evidence="10" id="KW-1185">Reference proteome</keyword>
<sequence length="592" mass="64565">MKKITLKSLLIPFFALFFYTSIAQELMYEVSLSQQVQSSTQIIEGKVISKKSFWDNNRSNIYTINTVEVFKVFKGQALSTIEIVTRGGAVGLEAEIVSPSLQLEINDIGIFTLENNNNNLPNNSNARFKPYSEAQGFYKYNTYTNVAVNPFKIKNGIAHFYNEIETLTNRSYTTVNTFDIEQIITTSNTNRNVAAINNFTPTNATAGTKTVLTINGSGFGATKQNVGFANANDGGSTYTLALATQILTWNDTQITVEIPSQAGTGTIAIINSAATAIIFSSAGTLNINYSEINAVSDAVSAGTNVAYPTQHINRNGNGGYIWQMHTDFNNNAAANASFMRAFDTWRCETDIYWEIGAVTAIDVVANDDVNIIRFDNGAELSAGVLGVCTSRFSGCFTNGNTSIDWFVEELDIVFDDTTNWQFGPANANGAQIDFETVAVHELGHGHQLGHVIDSNKIMHYAIGGGTNNRVLNASDIAAGNDVQSRSTTLAPCGTTSMSNFDCSILSVDDMTLENNILIYPNPAQQILNIKNNTYAIIDSATIYDVRGRLISTTQINDSRVTKSINVSNLQSGLYFVKLNINDTSITKKFVVE</sequence>
<evidence type="ECO:0000313" key="9">
    <source>
        <dbReference type="EMBL" id="GFZ89516.1"/>
    </source>
</evidence>
<comment type="caution">
    <text evidence="9">The sequence shown here is derived from an EMBL/GenBank/DDBJ whole genome shotgun (WGS) entry which is preliminary data.</text>
</comment>
<dbReference type="Proteomes" id="UP000598120">
    <property type="component" value="Unassembled WGS sequence"/>
</dbReference>
<keyword evidence="1" id="KW-0645">Protease</keyword>
<keyword evidence="3" id="KW-0732">Signal</keyword>
<keyword evidence="5" id="KW-0862">Zinc</keyword>
<evidence type="ECO:0000256" key="2">
    <source>
        <dbReference type="ARBA" id="ARBA00022723"/>
    </source>
</evidence>
<feature type="domain" description="Peptidase M10 metallopeptidase" evidence="6">
    <location>
        <begin position="373"/>
        <end position="478"/>
    </location>
</feature>
<evidence type="ECO:0000256" key="4">
    <source>
        <dbReference type="ARBA" id="ARBA00022801"/>
    </source>
</evidence>
<dbReference type="GO" id="GO:0008270">
    <property type="term" value="F:zinc ion binding"/>
    <property type="evidence" value="ECO:0007669"/>
    <property type="project" value="InterPro"/>
</dbReference>
<dbReference type="InterPro" id="IPR014756">
    <property type="entry name" value="Ig_E-set"/>
</dbReference>
<dbReference type="NCBIfam" id="TIGR04183">
    <property type="entry name" value="Por_Secre_tail"/>
    <property type="match status" value="1"/>
</dbReference>
<evidence type="ECO:0000256" key="5">
    <source>
        <dbReference type="ARBA" id="ARBA00022833"/>
    </source>
</evidence>
<dbReference type="InterPro" id="IPR001818">
    <property type="entry name" value="Pept_M10_metallopeptidase"/>
</dbReference>
<keyword evidence="2" id="KW-0479">Metal-binding</keyword>
<name>A0A8J2TQH6_9FLAO</name>
<proteinExistence type="predicted"/>
<protein>
    <recommendedName>
        <fullName evidence="11">Secreted protein (Por secretion system target)</fullName>
    </recommendedName>
</protein>
<dbReference type="SUPFAM" id="SSF55486">
    <property type="entry name" value="Metalloproteases ('zincins'), catalytic domain"/>
    <property type="match status" value="1"/>
</dbReference>
<dbReference type="Pfam" id="PF18962">
    <property type="entry name" value="Por_Secre_tail"/>
    <property type="match status" value="1"/>
</dbReference>
<feature type="domain" description="Secretion system C-terminal sorting" evidence="8">
    <location>
        <begin position="518"/>
        <end position="591"/>
    </location>
</feature>
<reference evidence="9 10" key="1">
    <citation type="journal article" date="2014" name="Int. J. Syst. Evol. Microbiol.">
        <title>Complete genome sequence of Corynebacterium casei LMG S-19264T (=DSM 44701T), isolated from a smear-ripened cheese.</title>
        <authorList>
            <consortium name="US DOE Joint Genome Institute (JGI-PGF)"/>
            <person name="Walter F."/>
            <person name="Albersmeier A."/>
            <person name="Kalinowski J."/>
            <person name="Ruckert C."/>
        </authorList>
    </citation>
    <scope>NUCLEOTIDE SEQUENCE [LARGE SCALE GENOMIC DNA]</scope>
    <source>
        <strain evidence="9 10">CGMCC 1.15295</strain>
    </source>
</reference>
<dbReference type="Pfam" id="PF01833">
    <property type="entry name" value="TIG"/>
    <property type="match status" value="1"/>
</dbReference>
<dbReference type="EMBL" id="BMIC01000004">
    <property type="protein sequence ID" value="GFZ89516.1"/>
    <property type="molecule type" value="Genomic_DNA"/>
</dbReference>
<keyword evidence="4" id="KW-0378">Hydrolase</keyword>
<evidence type="ECO:0000259" key="6">
    <source>
        <dbReference type="Pfam" id="PF00413"/>
    </source>
</evidence>
<dbReference type="InterPro" id="IPR024079">
    <property type="entry name" value="MetalloPept_cat_dom_sf"/>
</dbReference>
<evidence type="ECO:0000259" key="8">
    <source>
        <dbReference type="Pfam" id="PF18962"/>
    </source>
</evidence>
<dbReference type="GO" id="GO:0031012">
    <property type="term" value="C:extracellular matrix"/>
    <property type="evidence" value="ECO:0007669"/>
    <property type="project" value="InterPro"/>
</dbReference>
<accession>A0A8J2TQH6</accession>
<dbReference type="Gene3D" id="3.40.390.10">
    <property type="entry name" value="Collagenase (Catalytic Domain)"/>
    <property type="match status" value="1"/>
</dbReference>
<gene>
    <name evidence="9" type="ORF">GCM10011531_21340</name>
</gene>
<dbReference type="GO" id="GO:0004222">
    <property type="term" value="F:metalloendopeptidase activity"/>
    <property type="evidence" value="ECO:0007669"/>
    <property type="project" value="InterPro"/>
</dbReference>
<dbReference type="Pfam" id="PF00413">
    <property type="entry name" value="Peptidase_M10"/>
    <property type="match status" value="1"/>
</dbReference>
<evidence type="ECO:0000313" key="10">
    <source>
        <dbReference type="Proteomes" id="UP000598120"/>
    </source>
</evidence>
<organism evidence="9 10">
    <name type="scientific">Aquaticitalea lipolytica</name>
    <dbReference type="NCBI Taxonomy" id="1247562"/>
    <lineage>
        <taxon>Bacteria</taxon>
        <taxon>Pseudomonadati</taxon>
        <taxon>Bacteroidota</taxon>
        <taxon>Flavobacteriia</taxon>
        <taxon>Flavobacteriales</taxon>
        <taxon>Flavobacteriaceae</taxon>
        <taxon>Aquaticitalea</taxon>
    </lineage>
</organism>
<dbReference type="InterPro" id="IPR013783">
    <property type="entry name" value="Ig-like_fold"/>
</dbReference>
<evidence type="ECO:0000259" key="7">
    <source>
        <dbReference type="Pfam" id="PF01833"/>
    </source>
</evidence>
<evidence type="ECO:0008006" key="11">
    <source>
        <dbReference type="Google" id="ProtNLM"/>
    </source>
</evidence>
<evidence type="ECO:0000256" key="1">
    <source>
        <dbReference type="ARBA" id="ARBA00022670"/>
    </source>
</evidence>
<dbReference type="AlphaFoldDB" id="A0A8J2TQH6"/>
<dbReference type="GO" id="GO:0006508">
    <property type="term" value="P:proteolysis"/>
    <property type="evidence" value="ECO:0007669"/>
    <property type="project" value="UniProtKB-KW"/>
</dbReference>